<proteinExistence type="inferred from homology"/>
<dbReference type="GO" id="GO:0006635">
    <property type="term" value="P:fatty acid beta-oxidation"/>
    <property type="evidence" value="ECO:0007669"/>
    <property type="project" value="InterPro"/>
</dbReference>
<comment type="subcellular location">
    <subcellularLocation>
        <location evidence="1">Peroxisome membrane</location>
        <topology evidence="1">Multi-pass membrane protein</topology>
    </subcellularLocation>
</comment>
<evidence type="ECO:0000313" key="13">
    <source>
        <dbReference type="Proteomes" id="UP001162060"/>
    </source>
</evidence>
<reference evidence="12" key="1">
    <citation type="submission" date="2024-01" db="EMBL/GenBank/DDBJ databases">
        <authorList>
            <person name="Webb A."/>
        </authorList>
    </citation>
    <scope>NUCLEOTIDE SEQUENCE</scope>
    <source>
        <strain evidence="12">Pm1</strain>
    </source>
</reference>
<evidence type="ECO:0000256" key="1">
    <source>
        <dbReference type="ARBA" id="ARBA00004585"/>
    </source>
</evidence>
<feature type="repeat" description="Solcar" evidence="9">
    <location>
        <begin position="7"/>
        <end position="103"/>
    </location>
</feature>
<evidence type="ECO:0000256" key="11">
    <source>
        <dbReference type="SAM" id="Phobius"/>
    </source>
</evidence>
<dbReference type="Gene3D" id="1.50.40.10">
    <property type="entry name" value="Mitochondrial carrier domain"/>
    <property type="match status" value="1"/>
</dbReference>
<evidence type="ECO:0000256" key="6">
    <source>
        <dbReference type="ARBA" id="ARBA00022989"/>
    </source>
</evidence>
<keyword evidence="4 9" id="KW-0812">Transmembrane</keyword>
<dbReference type="GO" id="GO:0005347">
    <property type="term" value="F:ATP transmembrane transporter activity"/>
    <property type="evidence" value="ECO:0007669"/>
    <property type="project" value="InterPro"/>
</dbReference>
<dbReference type="GO" id="GO:0007031">
    <property type="term" value="P:peroxisome organization"/>
    <property type="evidence" value="ECO:0007669"/>
    <property type="project" value="TreeGrafter"/>
</dbReference>
<evidence type="ECO:0000256" key="5">
    <source>
        <dbReference type="ARBA" id="ARBA00022737"/>
    </source>
</evidence>
<evidence type="ECO:0000256" key="4">
    <source>
        <dbReference type="ARBA" id="ARBA00022692"/>
    </source>
</evidence>
<keyword evidence="3 10" id="KW-0813">Transport</keyword>
<dbReference type="SUPFAM" id="SSF103506">
    <property type="entry name" value="Mitochondrial carrier"/>
    <property type="match status" value="1"/>
</dbReference>
<evidence type="ECO:0000256" key="10">
    <source>
        <dbReference type="RuleBase" id="RU000488"/>
    </source>
</evidence>
<comment type="caution">
    <text evidence="12">The sequence shown here is derived from an EMBL/GenBank/DDBJ whole genome shotgun (WGS) entry which is preliminary data.</text>
</comment>
<dbReference type="PANTHER" id="PTHR46650:SF1">
    <property type="entry name" value="PEROXISOMAL ADENINE NUCLEOTIDE TRANSPORTER 1"/>
    <property type="match status" value="1"/>
</dbReference>
<dbReference type="InterPro" id="IPR023395">
    <property type="entry name" value="MCP_dom_sf"/>
</dbReference>
<dbReference type="InterPro" id="IPR018108">
    <property type="entry name" value="MCP_transmembrane"/>
</dbReference>
<protein>
    <recommendedName>
        <fullName evidence="14">Mitochondrial carrier protein</fullName>
    </recommendedName>
</protein>
<feature type="transmembrane region" description="Helical" evidence="11">
    <location>
        <begin position="207"/>
        <end position="231"/>
    </location>
</feature>
<keyword evidence="5" id="KW-0677">Repeat</keyword>
<organism evidence="12 13">
    <name type="scientific">Peronospora matthiolae</name>
    <dbReference type="NCBI Taxonomy" id="2874970"/>
    <lineage>
        <taxon>Eukaryota</taxon>
        <taxon>Sar</taxon>
        <taxon>Stramenopiles</taxon>
        <taxon>Oomycota</taxon>
        <taxon>Peronosporomycetes</taxon>
        <taxon>Peronosporales</taxon>
        <taxon>Peronosporaceae</taxon>
        <taxon>Peronospora</taxon>
    </lineage>
</organism>
<dbReference type="PANTHER" id="PTHR46650">
    <property type="entry name" value="PEROXISOMAL ADENINE NUCLEOTIDE TRANSPORTER 1"/>
    <property type="match status" value="1"/>
</dbReference>
<dbReference type="EMBL" id="CAKLBY020000028">
    <property type="protein sequence ID" value="CAK7904637.1"/>
    <property type="molecule type" value="Genomic_DNA"/>
</dbReference>
<keyword evidence="7 9" id="KW-0472">Membrane</keyword>
<dbReference type="InterPro" id="IPR045900">
    <property type="entry name" value="Peroxisomal_Ade_carrier"/>
</dbReference>
<keyword evidence="8" id="KW-0576">Peroxisome</keyword>
<keyword evidence="6 11" id="KW-1133">Transmembrane helix</keyword>
<dbReference type="PROSITE" id="PS50920">
    <property type="entry name" value="SOLCAR"/>
    <property type="match status" value="3"/>
</dbReference>
<evidence type="ECO:0008006" key="14">
    <source>
        <dbReference type="Google" id="ProtNLM"/>
    </source>
</evidence>
<gene>
    <name evidence="12" type="ORF">PM001_LOCUS2950</name>
</gene>
<evidence type="ECO:0000256" key="3">
    <source>
        <dbReference type="ARBA" id="ARBA00022448"/>
    </source>
</evidence>
<feature type="repeat" description="Solcar" evidence="9">
    <location>
        <begin position="112"/>
        <end position="195"/>
    </location>
</feature>
<evidence type="ECO:0000256" key="9">
    <source>
        <dbReference type="PROSITE-ProRule" id="PRU00282"/>
    </source>
</evidence>
<feature type="repeat" description="Solcar" evidence="9">
    <location>
        <begin position="207"/>
        <end position="309"/>
    </location>
</feature>
<dbReference type="GO" id="GO:0005778">
    <property type="term" value="C:peroxisomal membrane"/>
    <property type="evidence" value="ECO:0007669"/>
    <property type="project" value="UniProtKB-SubCell"/>
</dbReference>
<dbReference type="AlphaFoldDB" id="A0AAV1T6E4"/>
<comment type="similarity">
    <text evidence="2 10">Belongs to the mitochondrial carrier (TC 2.A.29) family.</text>
</comment>
<evidence type="ECO:0000256" key="2">
    <source>
        <dbReference type="ARBA" id="ARBA00006375"/>
    </source>
</evidence>
<dbReference type="GO" id="GO:0015217">
    <property type="term" value="F:ADP transmembrane transporter activity"/>
    <property type="evidence" value="ECO:0007669"/>
    <property type="project" value="InterPro"/>
</dbReference>
<name>A0AAV1T6E4_9STRA</name>
<dbReference type="Proteomes" id="UP001162060">
    <property type="component" value="Unassembled WGS sequence"/>
</dbReference>
<evidence type="ECO:0000256" key="7">
    <source>
        <dbReference type="ARBA" id="ARBA00023136"/>
    </source>
</evidence>
<evidence type="ECO:0000313" key="12">
    <source>
        <dbReference type="EMBL" id="CAK7904637.1"/>
    </source>
</evidence>
<sequence>MALSKPKEMVAAATAAGVGGFLATSILYPLDTLKTRIQSGSSLFPENDDDDDDVEGDASAPKRKTKTIVALITSLYRGIQYKAVESSTSKFLYFYTYTMLAQLVSPPNGKPVGPFTDLSIGYLSELCHLPITMPMELVGTRMQTGGSEKGNMIQILCATIKESGIGGLYKGLGAYFVLCLQPAIQYTVFERLKVLYVRKFKQTAQTLGALEAFVMGAIARSFATLVLFPYIRAKVLMQTEKRGPDGAGDVKQEHGRGVRAREETVASTLQRVYKEEGPLALYRGLGPELTRGALSSALMLMLKEKIQMHIVMLMMAANAA</sequence>
<dbReference type="Pfam" id="PF00153">
    <property type="entry name" value="Mito_carr"/>
    <property type="match status" value="3"/>
</dbReference>
<accession>A0AAV1T6E4</accession>
<evidence type="ECO:0000256" key="8">
    <source>
        <dbReference type="ARBA" id="ARBA00023140"/>
    </source>
</evidence>